<dbReference type="KEGG" id="tso:IZ6_12730"/>
<dbReference type="InterPro" id="IPR042100">
    <property type="entry name" value="Bug_dom1"/>
</dbReference>
<keyword evidence="3" id="KW-1185">Reference proteome</keyword>
<comment type="similarity">
    <text evidence="1">Belongs to the UPF0065 (bug) family.</text>
</comment>
<protein>
    <recommendedName>
        <fullName evidence="4">Tricarboxylate transporter</fullName>
    </recommendedName>
</protein>
<organism evidence="2 3">
    <name type="scientific">Terrihabitans soli</name>
    <dbReference type="NCBI Taxonomy" id="708113"/>
    <lineage>
        <taxon>Bacteria</taxon>
        <taxon>Pseudomonadati</taxon>
        <taxon>Pseudomonadota</taxon>
        <taxon>Alphaproteobacteria</taxon>
        <taxon>Hyphomicrobiales</taxon>
        <taxon>Terrihabitans</taxon>
    </lineage>
</organism>
<gene>
    <name evidence="2" type="ORF">IZ6_12730</name>
</gene>
<dbReference type="InterPro" id="IPR005064">
    <property type="entry name" value="BUG"/>
</dbReference>
<evidence type="ECO:0008006" key="4">
    <source>
        <dbReference type="Google" id="ProtNLM"/>
    </source>
</evidence>
<name>A0A6S6QVL3_9HYPH</name>
<evidence type="ECO:0000313" key="3">
    <source>
        <dbReference type="Proteomes" id="UP000515317"/>
    </source>
</evidence>
<dbReference type="Gene3D" id="3.40.190.150">
    <property type="entry name" value="Bordetella uptake gene, domain 1"/>
    <property type="match status" value="1"/>
</dbReference>
<dbReference type="Gene3D" id="3.40.190.10">
    <property type="entry name" value="Periplasmic binding protein-like II"/>
    <property type="match status" value="1"/>
</dbReference>
<dbReference type="AlphaFoldDB" id="A0A6S6QVL3"/>
<dbReference type="Proteomes" id="UP000515317">
    <property type="component" value="Chromosome"/>
</dbReference>
<sequence>MGVSKSAFAQAPFDLAGKEVNLMIPFGPGGGSNFHGRLYAAALEQTLPGKPRIVAKNVDGGGSIRGTNEFDKNAEADGLWILEISGSTLVNSIFKDPSINYNLVDYEAFLSSPSGSIVFGRSDHAGGLSEDPVANVKKFIATPPTIAVQTITSSDIGMLLSYDLLGIKPKVIWGIGLGESRAGIERNEFQMRHDTTASFAEEVKPLVEAGKVKLLFAMGFEQGGKIVRDPNVPDTPHFLEMYEAVHGKKLSGLEYDVWKSLFDTRVMGGKMLLLPPKTPAHIIEAYSKATAEGLKLPSMTDDKAKLIIGNYPQSVGADAKRILTSALTIKPEHMQWLREWAAKTHNQTIRG</sequence>
<evidence type="ECO:0000313" key="2">
    <source>
        <dbReference type="EMBL" id="BCJ90538.1"/>
    </source>
</evidence>
<proteinExistence type="inferred from homology"/>
<dbReference type="EMBL" id="AP023361">
    <property type="protein sequence ID" value="BCJ90538.1"/>
    <property type="molecule type" value="Genomic_DNA"/>
</dbReference>
<dbReference type="PANTHER" id="PTHR42928">
    <property type="entry name" value="TRICARBOXYLATE-BINDING PROTEIN"/>
    <property type="match status" value="1"/>
</dbReference>
<accession>A0A6S6QVL3</accession>
<evidence type="ECO:0000256" key="1">
    <source>
        <dbReference type="ARBA" id="ARBA00006987"/>
    </source>
</evidence>
<reference evidence="2 3" key="1">
    <citation type="submission" date="2020-08" db="EMBL/GenBank/DDBJ databases">
        <title>Genome sequence of Rhizobiales bacterium strain IZ6.</title>
        <authorList>
            <person name="Nakai R."/>
            <person name="Naganuma T."/>
        </authorList>
    </citation>
    <scope>NUCLEOTIDE SEQUENCE [LARGE SCALE GENOMIC DNA]</scope>
    <source>
        <strain evidence="2 3">IZ6</strain>
    </source>
</reference>
<dbReference type="PANTHER" id="PTHR42928:SF5">
    <property type="entry name" value="BLR1237 PROTEIN"/>
    <property type="match status" value="1"/>
</dbReference>